<dbReference type="PANTHER" id="PTHR30193:SF37">
    <property type="entry name" value="INNER MEMBRANE ABC TRANSPORTER PERMEASE PROTEIN YCJO"/>
    <property type="match status" value="1"/>
</dbReference>
<dbReference type="AlphaFoldDB" id="A0A949K1I0"/>
<name>A0A949K1I0_9FIRM</name>
<evidence type="ECO:0000256" key="2">
    <source>
        <dbReference type="ARBA" id="ARBA00022448"/>
    </source>
</evidence>
<feature type="transmembrane region" description="Helical" evidence="7">
    <location>
        <begin position="43"/>
        <end position="65"/>
    </location>
</feature>
<feature type="domain" description="ABC transmembrane type-1" evidence="8">
    <location>
        <begin position="39"/>
        <end position="251"/>
    </location>
</feature>
<evidence type="ECO:0000256" key="6">
    <source>
        <dbReference type="ARBA" id="ARBA00023136"/>
    </source>
</evidence>
<dbReference type="CDD" id="cd06261">
    <property type="entry name" value="TM_PBP2"/>
    <property type="match status" value="1"/>
</dbReference>
<keyword evidence="6 7" id="KW-0472">Membrane</keyword>
<dbReference type="InterPro" id="IPR051393">
    <property type="entry name" value="ABC_transporter_permease"/>
</dbReference>
<evidence type="ECO:0000256" key="5">
    <source>
        <dbReference type="ARBA" id="ARBA00022989"/>
    </source>
</evidence>
<evidence type="ECO:0000256" key="3">
    <source>
        <dbReference type="ARBA" id="ARBA00022475"/>
    </source>
</evidence>
<comment type="subcellular location">
    <subcellularLocation>
        <location evidence="1 7">Cell membrane</location>
        <topology evidence="1 7">Multi-pass membrane protein</topology>
    </subcellularLocation>
</comment>
<evidence type="ECO:0000313" key="9">
    <source>
        <dbReference type="EMBL" id="MBU9739208.1"/>
    </source>
</evidence>
<dbReference type="PANTHER" id="PTHR30193">
    <property type="entry name" value="ABC TRANSPORTER PERMEASE PROTEIN"/>
    <property type="match status" value="1"/>
</dbReference>
<evidence type="ECO:0000256" key="4">
    <source>
        <dbReference type="ARBA" id="ARBA00022692"/>
    </source>
</evidence>
<accession>A0A949K1I0</accession>
<dbReference type="InterPro" id="IPR000515">
    <property type="entry name" value="MetI-like"/>
</dbReference>
<comment type="similarity">
    <text evidence="7">Belongs to the binding-protein-dependent transport system permease family.</text>
</comment>
<dbReference type="GO" id="GO:0055085">
    <property type="term" value="P:transmembrane transport"/>
    <property type="evidence" value="ECO:0007669"/>
    <property type="project" value="InterPro"/>
</dbReference>
<evidence type="ECO:0000256" key="7">
    <source>
        <dbReference type="RuleBase" id="RU363032"/>
    </source>
</evidence>
<dbReference type="Proteomes" id="UP000712157">
    <property type="component" value="Unassembled WGS sequence"/>
</dbReference>
<dbReference type="GO" id="GO:0005886">
    <property type="term" value="C:plasma membrane"/>
    <property type="evidence" value="ECO:0007669"/>
    <property type="project" value="UniProtKB-SubCell"/>
</dbReference>
<dbReference type="EMBL" id="JAHQCW010000052">
    <property type="protein sequence ID" value="MBU9739208.1"/>
    <property type="molecule type" value="Genomic_DNA"/>
</dbReference>
<feature type="transmembrane region" description="Helical" evidence="7">
    <location>
        <begin position="201"/>
        <end position="220"/>
    </location>
</feature>
<keyword evidence="2 7" id="KW-0813">Transport</keyword>
<evidence type="ECO:0000256" key="1">
    <source>
        <dbReference type="ARBA" id="ARBA00004651"/>
    </source>
</evidence>
<gene>
    <name evidence="9" type="ORF">KTH89_21955</name>
</gene>
<feature type="transmembrane region" description="Helical" evidence="7">
    <location>
        <begin position="173"/>
        <end position="195"/>
    </location>
</feature>
<evidence type="ECO:0000313" key="10">
    <source>
        <dbReference type="Proteomes" id="UP000712157"/>
    </source>
</evidence>
<feature type="transmembrane region" description="Helical" evidence="7">
    <location>
        <begin position="124"/>
        <end position="152"/>
    </location>
</feature>
<evidence type="ECO:0000259" key="8">
    <source>
        <dbReference type="PROSITE" id="PS50928"/>
    </source>
</evidence>
<dbReference type="Gene3D" id="1.10.3720.10">
    <property type="entry name" value="MetI-like"/>
    <property type="match status" value="1"/>
</dbReference>
<keyword evidence="5 7" id="KW-1133">Transmembrane helix</keyword>
<dbReference type="InterPro" id="IPR035906">
    <property type="entry name" value="MetI-like_sf"/>
</dbReference>
<reference evidence="9" key="1">
    <citation type="submission" date="2021-06" db="EMBL/GenBank/DDBJ databases">
        <title>Description of novel taxa of the family Lachnospiraceae.</title>
        <authorList>
            <person name="Chaplin A.V."/>
            <person name="Sokolova S.R."/>
            <person name="Pikina A.P."/>
            <person name="Korzhanova M."/>
            <person name="Belova V."/>
            <person name="Korostin D."/>
            <person name="Efimov B.A."/>
        </authorList>
    </citation>
    <scope>NUCLEOTIDE SEQUENCE</scope>
    <source>
        <strain evidence="9">ASD5720</strain>
    </source>
</reference>
<feature type="transmembrane region" description="Helical" evidence="7">
    <location>
        <begin position="77"/>
        <end position="96"/>
    </location>
</feature>
<keyword evidence="4 7" id="KW-0812">Transmembrane</keyword>
<dbReference type="PROSITE" id="PS50928">
    <property type="entry name" value="ABC_TM1"/>
    <property type="match status" value="1"/>
</dbReference>
<dbReference type="Pfam" id="PF00528">
    <property type="entry name" value="BPD_transp_1"/>
    <property type="match status" value="1"/>
</dbReference>
<sequence length="258" mass="29106">MIYSMVLAFFEWNPLKGKDFTGFENFRTLVQDDLWWTSLKNTVYYIILNVPLIVAAALGLAEIVVSVGRTSKLFRGIYFVPTMLSLVATGIVWSYLLNTNTGVINGLLNRIGLPSVKWFTSGKVAMLSIVIVTVWRWAGYYMVMFVAGMLGISEQYYEVADLEGAGRFQKFRYITLPQLKPMIYFVALMSIIGSFQEFDLFYMITLGGPGTATYVTGFYMWQTAFSSMKMGYASAMSVVLFIIVLTFTVIQNKVTQAD</sequence>
<dbReference type="SUPFAM" id="SSF161098">
    <property type="entry name" value="MetI-like"/>
    <property type="match status" value="1"/>
</dbReference>
<keyword evidence="3" id="KW-1003">Cell membrane</keyword>
<protein>
    <submittedName>
        <fullName evidence="9">Sugar ABC transporter permease</fullName>
    </submittedName>
</protein>
<comment type="caution">
    <text evidence="9">The sequence shown here is derived from an EMBL/GenBank/DDBJ whole genome shotgun (WGS) entry which is preliminary data.</text>
</comment>
<feature type="transmembrane region" description="Helical" evidence="7">
    <location>
        <begin position="232"/>
        <end position="250"/>
    </location>
</feature>
<organism evidence="9 10">
    <name type="scientific">Diplocloster agilis</name>
    <dbReference type="NCBI Taxonomy" id="2850323"/>
    <lineage>
        <taxon>Bacteria</taxon>
        <taxon>Bacillati</taxon>
        <taxon>Bacillota</taxon>
        <taxon>Clostridia</taxon>
        <taxon>Lachnospirales</taxon>
        <taxon>Lachnospiraceae</taxon>
        <taxon>Diplocloster</taxon>
    </lineage>
</organism>
<keyword evidence="10" id="KW-1185">Reference proteome</keyword>
<proteinExistence type="inferred from homology"/>